<dbReference type="eggNOG" id="ENOG50343K9">
    <property type="taxonomic scope" value="Bacteria"/>
</dbReference>
<evidence type="ECO:0000313" key="2">
    <source>
        <dbReference type="EMBL" id="EPR36277.1"/>
    </source>
</evidence>
<dbReference type="AlphaFoldDB" id="S7TGE9"/>
<evidence type="ECO:0000256" key="1">
    <source>
        <dbReference type="SAM" id="MobiDB-lite"/>
    </source>
</evidence>
<evidence type="ECO:0000313" key="3">
    <source>
        <dbReference type="Proteomes" id="UP000014975"/>
    </source>
</evidence>
<protein>
    <submittedName>
        <fullName evidence="2">Uncharacterized protein</fullName>
    </submittedName>
</protein>
<dbReference type="EMBL" id="ATHI01000001">
    <property type="protein sequence ID" value="EPR36277.1"/>
    <property type="molecule type" value="Genomic_DNA"/>
</dbReference>
<organism evidence="2 3">
    <name type="scientific">Alkalidesulfovibrio alkalitolerans DSM 16529</name>
    <dbReference type="NCBI Taxonomy" id="1121439"/>
    <lineage>
        <taxon>Bacteria</taxon>
        <taxon>Pseudomonadati</taxon>
        <taxon>Thermodesulfobacteriota</taxon>
        <taxon>Desulfovibrionia</taxon>
        <taxon>Desulfovibrionales</taxon>
        <taxon>Desulfovibrionaceae</taxon>
        <taxon>Alkalidesulfovibrio</taxon>
    </lineage>
</organism>
<feature type="region of interest" description="Disordered" evidence="1">
    <location>
        <begin position="67"/>
        <end position="113"/>
    </location>
</feature>
<comment type="caution">
    <text evidence="2">The sequence shown here is derived from an EMBL/GenBank/DDBJ whole genome shotgun (WGS) entry which is preliminary data.</text>
</comment>
<gene>
    <name evidence="2" type="ORF">dsat_1805</name>
</gene>
<keyword evidence="3" id="KW-1185">Reference proteome</keyword>
<accession>S7TGE9</accession>
<proteinExistence type="predicted"/>
<name>S7TGE9_9BACT</name>
<reference evidence="2 3" key="1">
    <citation type="journal article" date="2013" name="Genome Announc.">
        <title>Draft genome sequences for three mercury-methylating, sulfate-reducing bacteria.</title>
        <authorList>
            <person name="Brown S.D."/>
            <person name="Hurt R.A.Jr."/>
            <person name="Gilmour C.C."/>
            <person name="Elias D.A."/>
        </authorList>
    </citation>
    <scope>NUCLEOTIDE SEQUENCE [LARGE SCALE GENOMIC DNA]</scope>
    <source>
        <strain evidence="2 3">DSM 16529</strain>
    </source>
</reference>
<sequence length="113" mass="12540">MVEKALLKLAKQLGAYDEASLMELWDKYAEQVASFEPSKRWEEAVLALSMIQGVRFKNQLFNYHWSKSRESAGDHPAPAGDSPTPERPSGPRPAGGQGRGKGGKVLRFVPRED</sequence>
<dbReference type="Proteomes" id="UP000014975">
    <property type="component" value="Unassembled WGS sequence"/>
</dbReference>